<accession>A0A1F5R3B2</accession>
<evidence type="ECO:0000313" key="3">
    <source>
        <dbReference type="Proteomes" id="UP000177230"/>
    </source>
</evidence>
<dbReference type="Gene3D" id="3.30.450.30">
    <property type="entry name" value="Dynein light chain 2a, cytoplasmic"/>
    <property type="match status" value="1"/>
</dbReference>
<gene>
    <name evidence="2" type="ORF">A2024_01290</name>
</gene>
<proteinExistence type="predicted"/>
<evidence type="ECO:0000313" key="2">
    <source>
        <dbReference type="EMBL" id="OGF08889.1"/>
    </source>
</evidence>
<name>A0A1F5R3B2_9BACT</name>
<dbReference type="Pfam" id="PF03259">
    <property type="entry name" value="Robl_LC7"/>
    <property type="match status" value="1"/>
</dbReference>
<organism evidence="2 3">
    <name type="scientific">Candidatus Edwardsbacteria bacterium GWF2_54_11</name>
    <dbReference type="NCBI Taxonomy" id="1817851"/>
    <lineage>
        <taxon>Bacteria</taxon>
        <taxon>Candidatus Edwardsiibacteriota</taxon>
    </lineage>
</organism>
<protein>
    <recommendedName>
        <fullName evidence="1">Roadblock/LAMTOR2 domain-containing protein</fullName>
    </recommendedName>
</protein>
<dbReference type="SUPFAM" id="SSF103196">
    <property type="entry name" value="Roadblock/LC7 domain"/>
    <property type="match status" value="1"/>
</dbReference>
<reference evidence="2 3" key="1">
    <citation type="journal article" date="2016" name="Nat. Commun.">
        <title>Thousands of microbial genomes shed light on interconnected biogeochemical processes in an aquifer system.</title>
        <authorList>
            <person name="Anantharaman K."/>
            <person name="Brown C.T."/>
            <person name="Hug L.A."/>
            <person name="Sharon I."/>
            <person name="Castelle C.J."/>
            <person name="Probst A.J."/>
            <person name="Thomas B.C."/>
            <person name="Singh A."/>
            <person name="Wilkins M.J."/>
            <person name="Karaoz U."/>
            <person name="Brodie E.L."/>
            <person name="Williams K.H."/>
            <person name="Hubbard S.S."/>
            <person name="Banfield J.F."/>
        </authorList>
    </citation>
    <scope>NUCLEOTIDE SEQUENCE [LARGE SCALE GENOMIC DNA]</scope>
</reference>
<dbReference type="SMART" id="SM00960">
    <property type="entry name" value="Robl_LC7"/>
    <property type="match status" value="1"/>
</dbReference>
<dbReference type="AlphaFoldDB" id="A0A1F5R3B2"/>
<dbReference type="EMBL" id="MFFM01000046">
    <property type="protein sequence ID" value="OGF08889.1"/>
    <property type="molecule type" value="Genomic_DNA"/>
</dbReference>
<dbReference type="InterPro" id="IPR004942">
    <property type="entry name" value="Roadblock/LAMTOR2_dom"/>
</dbReference>
<comment type="caution">
    <text evidence="2">The sequence shown here is derived from an EMBL/GenBank/DDBJ whole genome shotgun (WGS) entry which is preliminary data.</text>
</comment>
<sequence length="113" mass="12209">MKNILNQINDIPGVRGSLVIDKEGLVIASNIMSGLEERTISAMVASIFNQVVKSLARGEEEQIYGVQLLASEGNIIFLCAQHCILIVITEAGANIGLVSIKMKASLEHLMDML</sequence>
<evidence type="ECO:0000259" key="1">
    <source>
        <dbReference type="SMART" id="SM00960"/>
    </source>
</evidence>
<dbReference type="Proteomes" id="UP000177230">
    <property type="component" value="Unassembled WGS sequence"/>
</dbReference>
<feature type="domain" description="Roadblock/LAMTOR2" evidence="1">
    <location>
        <begin position="1"/>
        <end position="89"/>
    </location>
</feature>